<sequence length="638" mass="72317">MDIELLEIRQHMGQYPPFDGLSDELLDAIAEQTEVRYFKAGSDILTLNQTLDELCFIRSGAVEVYRRQGELYNRLGEGDIFGHFSLLRNHKVRFPAKAIEDTLIYYISGAVFQRLCEEDDDFADFVELERPRLETVAEQQKKSNDMMVTRIRKLVTRYPVMVEATTSVQEAAKQVTEAQASAVLVINEGSDNPRYSFQDSEGKTWQMCGILTDSDFRTRIVAEGLSPQTAIGDVISERLITVQADASIYEAMLTMLRSNVHHLPVLYRQRPVGVVHLSDIIRYETHSGLYLVSNIFNQSNAQGLAKLAPDVRAAFVRMVQEGANSQMVGSALSTIGRSFTRRLLEMAEAELGPPPVPYCFMVNGSMARNEQSIVTDQDNALILSDDFNPEQHDDYFYALAKIVSDGLDACGYTYCKGDVMATNRQWRQPLKVWKHYFDDWMANPTPEKLLHSSIFFDLDSIYGEDHFVETLQDLIAETAPKSPLFLAAMARNALNRTPPLGFFRTFVMEKDGKHNNSINLKRRGTAPMVDLIRVHALACGSKAQNSFQRLNAISNTQLLATGVSDKLSYAFEFLCMSRIRHQMIDLQEEREPDNNIEPENVADSERHTLKDAFQVLSNAQKFLKFRYPVPVQRPGARR</sequence>
<dbReference type="Gene3D" id="3.10.580.10">
    <property type="entry name" value="CBS-domain"/>
    <property type="match status" value="1"/>
</dbReference>
<dbReference type="SMART" id="SM00100">
    <property type="entry name" value="cNMP"/>
    <property type="match status" value="1"/>
</dbReference>
<feature type="domain" description="Cyclic nucleotide-binding" evidence="3">
    <location>
        <begin position="17"/>
        <end position="115"/>
    </location>
</feature>
<dbReference type="PROSITE" id="PS51371">
    <property type="entry name" value="CBS"/>
    <property type="match status" value="2"/>
</dbReference>
<dbReference type="SUPFAM" id="SSF51206">
    <property type="entry name" value="cAMP-binding domain-like"/>
    <property type="match status" value="1"/>
</dbReference>
<evidence type="ECO:0000256" key="1">
    <source>
        <dbReference type="ARBA" id="ARBA00023122"/>
    </source>
</evidence>
<dbReference type="InterPro" id="IPR046342">
    <property type="entry name" value="CBS_dom_sf"/>
</dbReference>
<gene>
    <name evidence="5" type="ORF">CPA45_05075</name>
</gene>
<keyword evidence="1 2" id="KW-0129">CBS domain</keyword>
<dbReference type="Pfam" id="PF10335">
    <property type="entry name" value="DUF294_C"/>
    <property type="match status" value="1"/>
</dbReference>
<feature type="domain" description="CBS" evidence="4">
    <location>
        <begin position="235"/>
        <end position="291"/>
    </location>
</feature>
<protein>
    <submittedName>
        <fullName evidence="5">Cyclic nucleotide-binding protein</fullName>
    </submittedName>
</protein>
<dbReference type="OrthoDB" id="9808528at2"/>
<accession>A0A2A4HRN5</accession>
<dbReference type="InterPro" id="IPR018490">
    <property type="entry name" value="cNMP-bd_dom_sf"/>
</dbReference>
<dbReference type="Pfam" id="PF03445">
    <property type="entry name" value="DUF294"/>
    <property type="match status" value="1"/>
</dbReference>
<dbReference type="InterPro" id="IPR000644">
    <property type="entry name" value="CBS_dom"/>
</dbReference>
<evidence type="ECO:0000259" key="3">
    <source>
        <dbReference type="PROSITE" id="PS50042"/>
    </source>
</evidence>
<dbReference type="InterPro" id="IPR000595">
    <property type="entry name" value="cNMP-bd_dom"/>
</dbReference>
<evidence type="ECO:0000313" key="5">
    <source>
        <dbReference type="EMBL" id="PCF97077.1"/>
    </source>
</evidence>
<proteinExistence type="predicted"/>
<dbReference type="GO" id="GO:0008773">
    <property type="term" value="F:[protein-PII] uridylyltransferase activity"/>
    <property type="evidence" value="ECO:0007669"/>
    <property type="project" value="InterPro"/>
</dbReference>
<dbReference type="AlphaFoldDB" id="A0A2A4HRN5"/>
<dbReference type="PANTHER" id="PTHR43080">
    <property type="entry name" value="CBS DOMAIN-CONTAINING PROTEIN CBSX3, MITOCHONDRIAL"/>
    <property type="match status" value="1"/>
</dbReference>
<reference evidence="6" key="1">
    <citation type="submission" date="2017-09" db="EMBL/GenBank/DDBJ databases">
        <authorList>
            <person name="Cho G.-S."/>
            <person name="Oguntoyinbo F.A."/>
            <person name="Cnockaert M."/>
            <person name="Kabisch J."/>
            <person name="Neve H."/>
            <person name="Bockelmann W."/>
            <person name="Wenning M."/>
            <person name="Franz C.M."/>
            <person name="Vandamme P."/>
        </authorList>
    </citation>
    <scope>NUCLEOTIDE SEQUENCE [LARGE SCALE GENOMIC DNA]</scope>
    <source>
        <strain evidence="6">MBT G8648</strain>
    </source>
</reference>
<dbReference type="PROSITE" id="PS50042">
    <property type="entry name" value="CNMP_BINDING_3"/>
    <property type="match status" value="1"/>
</dbReference>
<dbReference type="Proteomes" id="UP000218677">
    <property type="component" value="Unassembled WGS sequence"/>
</dbReference>
<dbReference type="RefSeq" id="WP_096650521.1">
    <property type="nucleotide sequence ID" value="NZ_NWUX01000002.1"/>
</dbReference>
<dbReference type="Gene3D" id="2.60.120.10">
    <property type="entry name" value="Jelly Rolls"/>
    <property type="match status" value="1"/>
</dbReference>
<dbReference type="Pfam" id="PF00027">
    <property type="entry name" value="cNMP_binding"/>
    <property type="match status" value="1"/>
</dbReference>
<dbReference type="InterPro" id="IPR018821">
    <property type="entry name" value="DUF294_put_nucleoTrafse_sb-bd"/>
</dbReference>
<dbReference type="InterPro" id="IPR005105">
    <property type="entry name" value="GlnD_Uridyltrans_N"/>
</dbReference>
<dbReference type="SUPFAM" id="SSF54631">
    <property type="entry name" value="CBS-domain pair"/>
    <property type="match status" value="1"/>
</dbReference>
<keyword evidence="6" id="KW-1185">Reference proteome</keyword>
<evidence type="ECO:0000259" key="4">
    <source>
        <dbReference type="PROSITE" id="PS51371"/>
    </source>
</evidence>
<evidence type="ECO:0000313" key="6">
    <source>
        <dbReference type="Proteomes" id="UP000218677"/>
    </source>
</evidence>
<dbReference type="InterPro" id="IPR014710">
    <property type="entry name" value="RmlC-like_jellyroll"/>
</dbReference>
<name>A0A2A4HRN5_9GAMM</name>
<dbReference type="SMART" id="SM00116">
    <property type="entry name" value="CBS"/>
    <property type="match status" value="2"/>
</dbReference>
<evidence type="ECO:0000256" key="2">
    <source>
        <dbReference type="PROSITE-ProRule" id="PRU00703"/>
    </source>
</evidence>
<dbReference type="Pfam" id="PF00571">
    <property type="entry name" value="CBS"/>
    <property type="match status" value="1"/>
</dbReference>
<organism evidence="5 6">
    <name type="scientific">Vreelandella nigrificans</name>
    <dbReference type="NCBI Taxonomy" id="2042704"/>
    <lineage>
        <taxon>Bacteria</taxon>
        <taxon>Pseudomonadati</taxon>
        <taxon>Pseudomonadota</taxon>
        <taxon>Gammaproteobacteria</taxon>
        <taxon>Oceanospirillales</taxon>
        <taxon>Halomonadaceae</taxon>
        <taxon>Vreelandella</taxon>
    </lineage>
</organism>
<dbReference type="InterPro" id="IPR051257">
    <property type="entry name" value="Diverse_CBS-Domain"/>
</dbReference>
<dbReference type="CDD" id="cd05401">
    <property type="entry name" value="NT_GlnE_GlnD_like"/>
    <property type="match status" value="1"/>
</dbReference>
<dbReference type="EMBL" id="NWUX01000002">
    <property type="protein sequence ID" value="PCF97077.1"/>
    <property type="molecule type" value="Genomic_DNA"/>
</dbReference>
<dbReference type="CDD" id="cd04587">
    <property type="entry name" value="CBS_pair_CAP-ED_NT_Pol-beta-like_DUF294_assoc"/>
    <property type="match status" value="1"/>
</dbReference>
<feature type="domain" description="CBS" evidence="4">
    <location>
        <begin position="155"/>
        <end position="228"/>
    </location>
</feature>
<dbReference type="CDD" id="cd00038">
    <property type="entry name" value="CAP_ED"/>
    <property type="match status" value="1"/>
</dbReference>
<comment type="caution">
    <text evidence="5">The sequence shown here is derived from an EMBL/GenBank/DDBJ whole genome shotgun (WGS) entry which is preliminary data.</text>
</comment>
<dbReference type="PANTHER" id="PTHR43080:SF2">
    <property type="entry name" value="CBS DOMAIN-CONTAINING PROTEIN"/>
    <property type="match status" value="1"/>
</dbReference>